<sequence>MFVPDRIARYPHLTELDRLPRPSPPSHHHIILLVYAELRTASVRSTPYPHIVRILQRLSLRLPDASCVQISDPNSLRTGSPVTTGSSELRAIPARSLEHTCCSNTLFASCICQRTLEALPRFSSQTITHGAMKIPSQWLKPLSVDLLKQHCTSVVNCKQAHAFLLRLDLLHENILSSKLLSFLAISPSGDLNYAQQLFDQLSGPDSFIWNTIIRGHARSPKPSQAISFFHLMVSSGVPPDHHSYPFVLTACARMLSPELGKRFHAETFKFGLGSDVFVLNSLIQMYVSCGLFGDARQLFDRNPLRDVVSWNVMIRGYVKRGEFEEAFGCFEEMIQAKNMHPDAVTMICLLSACSQLGDFDRGHWLHLYSRELGFVASNLQLGNAILDMYCKCGDLSLAKKLFDEMGERDLLTWTSMINGFATSGNFRDALEFFSQMQNERINPDEVVLGTMLSVCAQMGALDEGKYVHHLIEKYNVKRDIVLQTSLIDMYAKCGRVDFAIQVFKKMKERNVFTWNAMIGGLAIHGHGQKALDLFEEMKHEEAVADHVTFIGLLLACSHSGLVKAGLKIFNEMKDVYQIHPRMEHYGCVVDLLCRAGLMQDALEFMKKMPIKPNEVLWASIIGACRGLGQTKIAEMLSRNMIDLDPESCGRYVILSNLYAGVHRWDDALQVRNLMRAKGINKTPGLSWIELNGIVHQFAAGDRSHIQTEKIYMMITEMCQRVRLAGHMSGTSEVLFDIEEEEKEHSLFFHSEKLAVAFGLMTTAPGIEVGFTISEEVYVLAMTSGSFVTSMLPFVFLYKYNGRNNRDALSKTRNKILLSFLIRVELSHLPFSLSLEESSKISQQTDMRARWRKIPYPKKEASLEGSWISRTACRAQTQEKLRAREVPFLHRRSDTEHNRGCGIRGSGFHKWAGPLEADLLVGNLQGKLTGLVRPRNGS</sequence>
<proteinExistence type="predicted"/>
<protein>
    <recommendedName>
        <fullName evidence="3">DYW domain-containing protein</fullName>
    </recommendedName>
</protein>
<dbReference type="FunFam" id="1.25.40.10:FF:000184">
    <property type="entry name" value="Pentatricopeptide repeat-containing protein, chloroplastic"/>
    <property type="match status" value="1"/>
</dbReference>
<evidence type="ECO:0000259" key="3">
    <source>
        <dbReference type="Pfam" id="PF14432"/>
    </source>
</evidence>
<dbReference type="SUPFAM" id="SSF81901">
    <property type="entry name" value="HCP-like"/>
    <property type="match status" value="1"/>
</dbReference>
<accession>A0AAV7GN99</accession>
<feature type="repeat" description="PPR" evidence="2">
    <location>
        <begin position="205"/>
        <end position="239"/>
    </location>
</feature>
<dbReference type="Gene3D" id="1.25.40.10">
    <property type="entry name" value="Tetratricopeptide repeat domain"/>
    <property type="match status" value="5"/>
</dbReference>
<dbReference type="FunFam" id="1.25.40.10:FF:000470">
    <property type="entry name" value="Pentatricopeptide repeat-containing protein At5g66520"/>
    <property type="match status" value="1"/>
</dbReference>
<dbReference type="SUPFAM" id="SSF48452">
    <property type="entry name" value="TPR-like"/>
    <property type="match status" value="1"/>
</dbReference>
<dbReference type="PANTHER" id="PTHR47926">
    <property type="entry name" value="PENTATRICOPEPTIDE REPEAT-CONTAINING PROTEIN"/>
    <property type="match status" value="1"/>
</dbReference>
<comment type="caution">
    <text evidence="4">The sequence shown here is derived from an EMBL/GenBank/DDBJ whole genome shotgun (WGS) entry which is preliminary data.</text>
</comment>
<dbReference type="AlphaFoldDB" id="A0AAV7GN99"/>
<dbReference type="PANTHER" id="PTHR47926:SF347">
    <property type="entry name" value="PENTATRICOPEPTIDE REPEAT-CONTAINING PROTEIN"/>
    <property type="match status" value="1"/>
</dbReference>
<name>A0AAV7GN99_DENCH</name>
<evidence type="ECO:0000256" key="1">
    <source>
        <dbReference type="ARBA" id="ARBA00022737"/>
    </source>
</evidence>
<feature type="repeat" description="PPR" evidence="2">
    <location>
        <begin position="378"/>
        <end position="408"/>
    </location>
</feature>
<dbReference type="Pfam" id="PF20431">
    <property type="entry name" value="E_motif"/>
    <property type="match status" value="1"/>
</dbReference>
<feature type="domain" description="DYW" evidence="3">
    <location>
        <begin position="725"/>
        <end position="768"/>
    </location>
</feature>
<dbReference type="InterPro" id="IPR011990">
    <property type="entry name" value="TPR-like_helical_dom_sf"/>
</dbReference>
<dbReference type="InterPro" id="IPR032867">
    <property type="entry name" value="DYW_dom"/>
</dbReference>
<feature type="repeat" description="PPR" evidence="2">
    <location>
        <begin position="409"/>
        <end position="443"/>
    </location>
</feature>
<dbReference type="Pfam" id="PF01535">
    <property type="entry name" value="PPR"/>
    <property type="match status" value="2"/>
</dbReference>
<dbReference type="InterPro" id="IPR046960">
    <property type="entry name" value="PPR_At4g14850-like_plant"/>
</dbReference>
<evidence type="ECO:0000256" key="2">
    <source>
        <dbReference type="PROSITE-ProRule" id="PRU00708"/>
    </source>
</evidence>
<dbReference type="Proteomes" id="UP000775213">
    <property type="component" value="Unassembled WGS sequence"/>
</dbReference>
<keyword evidence="5" id="KW-1185">Reference proteome</keyword>
<dbReference type="GO" id="GO:0003723">
    <property type="term" value="F:RNA binding"/>
    <property type="evidence" value="ECO:0007669"/>
    <property type="project" value="InterPro"/>
</dbReference>
<dbReference type="Pfam" id="PF14432">
    <property type="entry name" value="DYW_deaminase"/>
    <property type="match status" value="1"/>
</dbReference>
<gene>
    <name evidence="4" type="ORF">IEQ34_015041</name>
</gene>
<organism evidence="4 5">
    <name type="scientific">Dendrobium chrysotoxum</name>
    <name type="common">Orchid</name>
    <dbReference type="NCBI Taxonomy" id="161865"/>
    <lineage>
        <taxon>Eukaryota</taxon>
        <taxon>Viridiplantae</taxon>
        <taxon>Streptophyta</taxon>
        <taxon>Embryophyta</taxon>
        <taxon>Tracheophyta</taxon>
        <taxon>Spermatophyta</taxon>
        <taxon>Magnoliopsida</taxon>
        <taxon>Liliopsida</taxon>
        <taxon>Asparagales</taxon>
        <taxon>Orchidaceae</taxon>
        <taxon>Epidendroideae</taxon>
        <taxon>Malaxideae</taxon>
        <taxon>Dendrobiinae</taxon>
        <taxon>Dendrobium</taxon>
    </lineage>
</organism>
<feature type="repeat" description="PPR" evidence="2">
    <location>
        <begin position="306"/>
        <end position="341"/>
    </location>
</feature>
<evidence type="ECO:0000313" key="5">
    <source>
        <dbReference type="Proteomes" id="UP000775213"/>
    </source>
</evidence>
<dbReference type="GO" id="GO:0008270">
    <property type="term" value="F:zinc ion binding"/>
    <property type="evidence" value="ECO:0007669"/>
    <property type="project" value="InterPro"/>
</dbReference>
<dbReference type="Pfam" id="PF13041">
    <property type="entry name" value="PPR_2"/>
    <property type="match status" value="4"/>
</dbReference>
<dbReference type="FunFam" id="1.25.40.10:FF:000344">
    <property type="entry name" value="Pentatricopeptide repeat-containing protein"/>
    <property type="match status" value="1"/>
</dbReference>
<dbReference type="PROSITE" id="PS51375">
    <property type="entry name" value="PPR"/>
    <property type="match status" value="5"/>
</dbReference>
<dbReference type="InterPro" id="IPR046848">
    <property type="entry name" value="E_motif"/>
</dbReference>
<evidence type="ECO:0000313" key="4">
    <source>
        <dbReference type="EMBL" id="KAH0457134.1"/>
    </source>
</evidence>
<keyword evidence="1" id="KW-0677">Repeat</keyword>
<dbReference type="GO" id="GO:0009451">
    <property type="term" value="P:RNA modification"/>
    <property type="evidence" value="ECO:0007669"/>
    <property type="project" value="InterPro"/>
</dbReference>
<dbReference type="EMBL" id="JAGFBR010000013">
    <property type="protein sequence ID" value="KAH0457134.1"/>
    <property type="molecule type" value="Genomic_DNA"/>
</dbReference>
<feature type="repeat" description="PPR" evidence="2">
    <location>
        <begin position="479"/>
        <end position="513"/>
    </location>
</feature>
<dbReference type="InterPro" id="IPR002885">
    <property type="entry name" value="PPR_rpt"/>
</dbReference>
<reference evidence="4 5" key="1">
    <citation type="journal article" date="2021" name="Hortic Res">
        <title>Chromosome-scale assembly of the Dendrobium chrysotoxum genome enhances the understanding of orchid evolution.</title>
        <authorList>
            <person name="Zhang Y."/>
            <person name="Zhang G.Q."/>
            <person name="Zhang D."/>
            <person name="Liu X.D."/>
            <person name="Xu X.Y."/>
            <person name="Sun W.H."/>
            <person name="Yu X."/>
            <person name="Zhu X."/>
            <person name="Wang Z.W."/>
            <person name="Zhao X."/>
            <person name="Zhong W.Y."/>
            <person name="Chen H."/>
            <person name="Yin W.L."/>
            <person name="Huang T."/>
            <person name="Niu S.C."/>
            <person name="Liu Z.J."/>
        </authorList>
    </citation>
    <scope>NUCLEOTIDE SEQUENCE [LARGE SCALE GENOMIC DNA]</scope>
    <source>
        <strain evidence="4">Lindl</strain>
    </source>
</reference>
<dbReference type="NCBIfam" id="TIGR00756">
    <property type="entry name" value="PPR"/>
    <property type="match status" value="6"/>
</dbReference>